<evidence type="ECO:0000313" key="21">
    <source>
        <dbReference type="EMBL" id="NDW05800.1"/>
    </source>
</evidence>
<comment type="cofactor">
    <cofactor evidence="1 19">
        <name>Mg(2+)</name>
        <dbReference type="ChEBI" id="CHEBI:18420"/>
    </cofactor>
</comment>
<comment type="caution">
    <text evidence="21">The sequence shown here is derived from an EMBL/GenBank/DDBJ whole genome shotgun (WGS) entry which is preliminary data.</text>
</comment>
<evidence type="ECO:0000256" key="5">
    <source>
        <dbReference type="ARBA" id="ARBA00013200"/>
    </source>
</evidence>
<dbReference type="InterPro" id="IPR003805">
    <property type="entry name" value="CobS"/>
</dbReference>
<dbReference type="GO" id="GO:0051073">
    <property type="term" value="F:adenosylcobinamide-GDP ribazoletransferase activity"/>
    <property type="evidence" value="ECO:0007669"/>
    <property type="project" value="UniProtKB-UniRule"/>
</dbReference>
<evidence type="ECO:0000313" key="22">
    <source>
        <dbReference type="Proteomes" id="UP000469011"/>
    </source>
</evidence>
<dbReference type="RefSeq" id="WP_163464051.1">
    <property type="nucleotide sequence ID" value="NZ_JAAAMG010000012.1"/>
</dbReference>
<evidence type="ECO:0000256" key="18">
    <source>
        <dbReference type="ARBA" id="ARBA00049504"/>
    </source>
</evidence>
<dbReference type="GO" id="GO:0008818">
    <property type="term" value="F:cobalamin 5'-phosphate synthase activity"/>
    <property type="evidence" value="ECO:0007669"/>
    <property type="project" value="UniProtKB-UniRule"/>
</dbReference>
<evidence type="ECO:0000256" key="6">
    <source>
        <dbReference type="ARBA" id="ARBA00015850"/>
    </source>
</evidence>
<evidence type="ECO:0000256" key="8">
    <source>
        <dbReference type="ARBA" id="ARBA00022573"/>
    </source>
</evidence>
<accession>A0A6N9T3G0</accession>
<evidence type="ECO:0000256" key="16">
    <source>
        <dbReference type="ARBA" id="ARBA00032853"/>
    </source>
</evidence>
<dbReference type="GO" id="GO:0005886">
    <property type="term" value="C:plasma membrane"/>
    <property type="evidence" value="ECO:0007669"/>
    <property type="project" value="UniProtKB-SubCell"/>
</dbReference>
<organism evidence="21 22">
    <name type="scientific">Jiella pacifica</name>
    <dbReference type="NCBI Taxonomy" id="2696469"/>
    <lineage>
        <taxon>Bacteria</taxon>
        <taxon>Pseudomonadati</taxon>
        <taxon>Pseudomonadota</taxon>
        <taxon>Alphaproteobacteria</taxon>
        <taxon>Hyphomicrobiales</taxon>
        <taxon>Aurantimonadaceae</taxon>
        <taxon>Jiella</taxon>
    </lineage>
</organism>
<dbReference type="HAMAP" id="MF_00719">
    <property type="entry name" value="CobS"/>
    <property type="match status" value="1"/>
</dbReference>
<feature type="transmembrane region" description="Helical" evidence="19">
    <location>
        <begin position="93"/>
        <end position="113"/>
    </location>
</feature>
<dbReference type="Proteomes" id="UP000469011">
    <property type="component" value="Unassembled WGS sequence"/>
</dbReference>
<comment type="subcellular location">
    <subcellularLocation>
        <location evidence="2 19">Cell membrane</location>
        <topology evidence="2 19">Multi-pass membrane protein</topology>
    </subcellularLocation>
</comment>
<feature type="transmembrane region" description="Helical" evidence="19">
    <location>
        <begin position="67"/>
        <end position="87"/>
    </location>
</feature>
<evidence type="ECO:0000256" key="15">
    <source>
        <dbReference type="ARBA" id="ARBA00032605"/>
    </source>
</evidence>
<feature type="region of interest" description="Disordered" evidence="20">
    <location>
        <begin position="31"/>
        <end position="51"/>
    </location>
</feature>
<evidence type="ECO:0000256" key="1">
    <source>
        <dbReference type="ARBA" id="ARBA00001946"/>
    </source>
</evidence>
<feature type="transmembrane region" description="Helical" evidence="19">
    <location>
        <begin position="215"/>
        <end position="234"/>
    </location>
</feature>
<evidence type="ECO:0000256" key="17">
    <source>
        <dbReference type="ARBA" id="ARBA00048623"/>
    </source>
</evidence>
<dbReference type="UniPathway" id="UPA00148">
    <property type="reaction ID" value="UER00238"/>
</dbReference>
<protein>
    <recommendedName>
        <fullName evidence="6 19">Adenosylcobinamide-GDP ribazoletransferase</fullName>
        <ecNumber evidence="5 19">2.7.8.26</ecNumber>
    </recommendedName>
    <alternativeName>
        <fullName evidence="16 19">Cobalamin synthase</fullName>
    </alternativeName>
    <alternativeName>
        <fullName evidence="15 19">Cobalamin-5'-phosphate synthase</fullName>
    </alternativeName>
</protein>
<proteinExistence type="inferred from homology"/>
<feature type="transmembrane region" description="Helical" evidence="19">
    <location>
        <begin position="171"/>
        <end position="194"/>
    </location>
</feature>
<dbReference type="AlphaFoldDB" id="A0A6N9T3G0"/>
<gene>
    <name evidence="19 21" type="primary">cobS</name>
    <name evidence="21" type="ORF">GTK09_15350</name>
</gene>
<keyword evidence="7 19" id="KW-1003">Cell membrane</keyword>
<comment type="similarity">
    <text evidence="4 19">Belongs to the CobS family.</text>
</comment>
<keyword evidence="13 19" id="KW-0472">Membrane</keyword>
<evidence type="ECO:0000256" key="3">
    <source>
        <dbReference type="ARBA" id="ARBA00004663"/>
    </source>
</evidence>
<dbReference type="EMBL" id="JAAAMG010000012">
    <property type="protein sequence ID" value="NDW05800.1"/>
    <property type="molecule type" value="Genomic_DNA"/>
</dbReference>
<comment type="catalytic activity">
    <reaction evidence="18 19">
        <text>alpha-ribazole 5'-phosphate + adenosylcob(III)inamide-GDP = adenosylcob(III)alamin 5'-phosphate + GMP + H(+)</text>
        <dbReference type="Rhea" id="RHEA:23560"/>
        <dbReference type="ChEBI" id="CHEBI:15378"/>
        <dbReference type="ChEBI" id="CHEBI:57918"/>
        <dbReference type="ChEBI" id="CHEBI:58115"/>
        <dbReference type="ChEBI" id="CHEBI:60487"/>
        <dbReference type="ChEBI" id="CHEBI:60493"/>
        <dbReference type="EC" id="2.7.8.26"/>
    </reaction>
</comment>
<evidence type="ECO:0000256" key="14">
    <source>
        <dbReference type="ARBA" id="ARBA00025228"/>
    </source>
</evidence>
<dbReference type="EC" id="2.7.8.26" evidence="5 19"/>
<dbReference type="PANTHER" id="PTHR34148">
    <property type="entry name" value="ADENOSYLCOBINAMIDE-GDP RIBAZOLETRANSFERASE"/>
    <property type="match status" value="1"/>
</dbReference>
<keyword evidence="9 19" id="KW-0808">Transferase</keyword>
<evidence type="ECO:0000256" key="12">
    <source>
        <dbReference type="ARBA" id="ARBA00022989"/>
    </source>
</evidence>
<evidence type="ECO:0000256" key="7">
    <source>
        <dbReference type="ARBA" id="ARBA00022475"/>
    </source>
</evidence>
<keyword evidence="8 19" id="KW-0169">Cobalamin biosynthesis</keyword>
<evidence type="ECO:0000256" key="13">
    <source>
        <dbReference type="ARBA" id="ARBA00023136"/>
    </source>
</evidence>
<keyword evidence="12 19" id="KW-1133">Transmembrane helix</keyword>
<dbReference type="Pfam" id="PF02654">
    <property type="entry name" value="CobS"/>
    <property type="match status" value="1"/>
</dbReference>
<name>A0A6N9T3G0_9HYPH</name>
<feature type="transmembrane region" description="Helical" evidence="19">
    <location>
        <begin position="143"/>
        <end position="165"/>
    </location>
</feature>
<dbReference type="PANTHER" id="PTHR34148:SF1">
    <property type="entry name" value="ADENOSYLCOBINAMIDE-GDP RIBAZOLETRANSFERASE"/>
    <property type="match status" value="1"/>
</dbReference>
<evidence type="ECO:0000256" key="11">
    <source>
        <dbReference type="ARBA" id="ARBA00022842"/>
    </source>
</evidence>
<comment type="catalytic activity">
    <reaction evidence="17 19">
        <text>alpha-ribazole + adenosylcob(III)inamide-GDP = adenosylcob(III)alamin + GMP + H(+)</text>
        <dbReference type="Rhea" id="RHEA:16049"/>
        <dbReference type="ChEBI" id="CHEBI:10329"/>
        <dbReference type="ChEBI" id="CHEBI:15378"/>
        <dbReference type="ChEBI" id="CHEBI:18408"/>
        <dbReference type="ChEBI" id="CHEBI:58115"/>
        <dbReference type="ChEBI" id="CHEBI:60487"/>
        <dbReference type="EC" id="2.7.8.26"/>
    </reaction>
</comment>
<evidence type="ECO:0000256" key="9">
    <source>
        <dbReference type="ARBA" id="ARBA00022679"/>
    </source>
</evidence>
<evidence type="ECO:0000256" key="20">
    <source>
        <dbReference type="SAM" id="MobiDB-lite"/>
    </source>
</evidence>
<keyword evidence="22" id="KW-1185">Reference proteome</keyword>
<evidence type="ECO:0000256" key="2">
    <source>
        <dbReference type="ARBA" id="ARBA00004651"/>
    </source>
</evidence>
<dbReference type="NCBIfam" id="TIGR00317">
    <property type="entry name" value="cobS"/>
    <property type="match status" value="1"/>
</dbReference>
<sequence>MHQPRALFEATLRAAAFLTRLSISSRVFESQGGPANARSPENASIDAPGIGDRGARQARRYQLGDDAYAFPLVGLIVATPAAILLVVLPALGLSPLVSGLLALASLVAMTGALHEDGLADVADGLFGHQPKDRALEIMHDSRVGSYGAIALVLSLALRAALLAELCATRPLLAAAAILAAAAASRGAMAAFWALTMPATQTGLAARAGRPSRQNGWTSLLIGTAIALCFASPLAGLVPTLAAAALAAVTLALFRRFIRRRIGGQTGDCLGAAQQLCEMAVLLGFSVGS</sequence>
<evidence type="ECO:0000256" key="4">
    <source>
        <dbReference type="ARBA" id="ARBA00010561"/>
    </source>
</evidence>
<evidence type="ECO:0000256" key="10">
    <source>
        <dbReference type="ARBA" id="ARBA00022692"/>
    </source>
</evidence>
<evidence type="ECO:0000256" key="19">
    <source>
        <dbReference type="HAMAP-Rule" id="MF_00719"/>
    </source>
</evidence>
<comment type="function">
    <text evidence="14 19">Joins adenosylcobinamide-GDP and alpha-ribazole to generate adenosylcobalamin (Ado-cobalamin). Also synthesizes adenosylcobalamin 5'-phosphate from adenosylcobinamide-GDP and alpha-ribazole 5'-phosphate.</text>
</comment>
<reference evidence="21 22" key="1">
    <citation type="submission" date="2020-01" db="EMBL/GenBank/DDBJ databases">
        <title>Jiella pacifica sp. nov.</title>
        <authorList>
            <person name="Xue Z."/>
            <person name="Zhu S."/>
            <person name="Chen J."/>
            <person name="Yang J."/>
        </authorList>
    </citation>
    <scope>NUCLEOTIDE SEQUENCE [LARGE SCALE GENOMIC DNA]</scope>
    <source>
        <strain evidence="21 22">40Bstr34</strain>
    </source>
</reference>
<keyword evidence="11 19" id="KW-0460">Magnesium</keyword>
<dbReference type="GO" id="GO:0009236">
    <property type="term" value="P:cobalamin biosynthetic process"/>
    <property type="evidence" value="ECO:0007669"/>
    <property type="project" value="UniProtKB-UniRule"/>
</dbReference>
<feature type="transmembrane region" description="Helical" evidence="19">
    <location>
        <begin position="240"/>
        <end position="257"/>
    </location>
</feature>
<comment type="pathway">
    <text evidence="3 19">Cofactor biosynthesis; adenosylcobalamin biosynthesis; adenosylcobalamin from cob(II)yrinate a,c-diamide: step 7/7.</text>
</comment>
<keyword evidence="10 19" id="KW-0812">Transmembrane</keyword>